<dbReference type="SUPFAM" id="SSF56024">
    <property type="entry name" value="Phospholipase D/nuclease"/>
    <property type="match status" value="2"/>
</dbReference>
<organism evidence="10 11">
    <name type="scientific">Lentithecium fluviatile CBS 122367</name>
    <dbReference type="NCBI Taxonomy" id="1168545"/>
    <lineage>
        <taxon>Eukaryota</taxon>
        <taxon>Fungi</taxon>
        <taxon>Dikarya</taxon>
        <taxon>Ascomycota</taxon>
        <taxon>Pezizomycotina</taxon>
        <taxon>Dothideomycetes</taxon>
        <taxon>Pleosporomycetidae</taxon>
        <taxon>Pleosporales</taxon>
        <taxon>Massarineae</taxon>
        <taxon>Lentitheciaceae</taxon>
        <taxon>Lentithecium</taxon>
    </lineage>
</organism>
<dbReference type="Proteomes" id="UP000799291">
    <property type="component" value="Unassembled WGS sequence"/>
</dbReference>
<dbReference type="CDD" id="cd09123">
    <property type="entry name" value="PLDc_Tdp1_2"/>
    <property type="match status" value="1"/>
</dbReference>
<feature type="transmembrane region" description="Helical" evidence="9">
    <location>
        <begin position="155"/>
        <end position="177"/>
    </location>
</feature>
<dbReference type="EMBL" id="MU005576">
    <property type="protein sequence ID" value="KAF2686821.1"/>
    <property type="molecule type" value="Genomic_DNA"/>
</dbReference>
<keyword evidence="3 9" id="KW-0812">Transmembrane</keyword>
<feature type="active site" description="Nucleophile" evidence="6">
    <location>
        <position position="501"/>
    </location>
</feature>
<evidence type="ECO:0000256" key="6">
    <source>
        <dbReference type="PIRSR" id="PIRSR610347-1"/>
    </source>
</evidence>
<dbReference type="SMART" id="SM00726">
    <property type="entry name" value="UIM"/>
    <property type="match status" value="2"/>
</dbReference>
<dbReference type="InterPro" id="IPR039020">
    <property type="entry name" value="PaxB-like"/>
</dbReference>
<proteinExistence type="inferred from homology"/>
<keyword evidence="4 9" id="KW-1133">Transmembrane helix</keyword>
<evidence type="ECO:0000313" key="11">
    <source>
        <dbReference type="Proteomes" id="UP000799291"/>
    </source>
</evidence>
<feature type="transmembrane region" description="Helical" evidence="9">
    <location>
        <begin position="14"/>
        <end position="35"/>
    </location>
</feature>
<evidence type="ECO:0000256" key="5">
    <source>
        <dbReference type="ARBA" id="ARBA00023136"/>
    </source>
</evidence>
<evidence type="ECO:0000256" key="8">
    <source>
        <dbReference type="SAM" id="MobiDB-lite"/>
    </source>
</evidence>
<feature type="region of interest" description="Disordered" evidence="8">
    <location>
        <begin position="280"/>
        <end position="303"/>
    </location>
</feature>
<feature type="binding site" evidence="7">
    <location>
        <position position="503"/>
    </location>
    <ligand>
        <name>substrate</name>
    </ligand>
</feature>
<comment type="subcellular location">
    <subcellularLocation>
        <location evidence="1">Membrane</location>
        <topology evidence="1">Multi-pass membrane protein</topology>
    </subcellularLocation>
</comment>
<keyword evidence="5 9" id="KW-0472">Membrane</keyword>
<dbReference type="CDD" id="cd09122">
    <property type="entry name" value="PLDc_Tdp1_1"/>
    <property type="match status" value="1"/>
</dbReference>
<feature type="transmembrane region" description="Helical" evidence="9">
    <location>
        <begin position="112"/>
        <end position="132"/>
    </location>
</feature>
<evidence type="ECO:0000256" key="9">
    <source>
        <dbReference type="SAM" id="Phobius"/>
    </source>
</evidence>
<evidence type="ECO:0000256" key="1">
    <source>
        <dbReference type="ARBA" id="ARBA00004141"/>
    </source>
</evidence>
<dbReference type="GO" id="GO:0003697">
    <property type="term" value="F:single-stranded DNA binding"/>
    <property type="evidence" value="ECO:0007669"/>
    <property type="project" value="TreeGrafter"/>
</dbReference>
<dbReference type="GO" id="GO:0016829">
    <property type="term" value="F:lyase activity"/>
    <property type="evidence" value="ECO:0007669"/>
    <property type="project" value="InterPro"/>
</dbReference>
<dbReference type="Pfam" id="PF06087">
    <property type="entry name" value="Tyr-DNA_phospho"/>
    <property type="match status" value="1"/>
</dbReference>
<dbReference type="InterPro" id="IPR003903">
    <property type="entry name" value="UIM_dom"/>
</dbReference>
<dbReference type="GO" id="GO:0003690">
    <property type="term" value="F:double-stranded DNA binding"/>
    <property type="evidence" value="ECO:0007669"/>
    <property type="project" value="TreeGrafter"/>
</dbReference>
<feature type="active site" description="Proton donor/acceptor" evidence="6">
    <location>
        <position position="733"/>
    </location>
</feature>
<dbReference type="PANTHER" id="PTHR12415">
    <property type="entry name" value="TYROSYL-DNA PHOSPHODIESTERASE 1"/>
    <property type="match status" value="1"/>
</dbReference>
<dbReference type="PROSITE" id="PS50330">
    <property type="entry name" value="UIM"/>
    <property type="match status" value="2"/>
</dbReference>
<gene>
    <name evidence="10" type="ORF">K458DRAFT_476552</name>
</gene>
<dbReference type="GO" id="GO:0016020">
    <property type="term" value="C:membrane"/>
    <property type="evidence" value="ECO:0007669"/>
    <property type="project" value="UniProtKB-SubCell"/>
</dbReference>
<sequence>MGLNETPPHVPSTYTPIGIALLGIGGILYTITYYLMTRQAQRDRTYAMPLLPLAFNFAWEATFLFYVSEEVHEKVIFTLWILIDIGLVHDVIRYGANEWTHAPVIAKNLGKILAVMVAWWGWALFAVCRWWITNDVGRKVGIVYQGVEGPDVVELGFWTALVAQVVLSFASLAQILVRRNTGGTSYTIWTCRVLGSLSGLNANYLWLWWAWPEAHEYLKNPFAICLLVSWVVADMIYLFVLMDAKRTEVVLKDGRKVAGSQHSEDDEDLKRAIALSLADAGPAHPHSPADVEDLTTKDKDGEDDELQRALALSLQESGQDTGPVTLPSSHPKAVISSLPKASGLAGMDRKAMEQERLARLGKRKRDASPDLPLKIVAKEESQPTPSQSVKKVVPSGPISGCRYPRGVIKRTWAHKHPRTDDIKIEEVFEGPNMKIAVLGAFQADDRWIFSKLNPFKTKQIWFMDAKGEDLRQKLLEEVSATGNPGLRLHFPPMEGQASSMHSKLMLLDYEDHLRIVVPTANMTKTDWGETNTDAKGISWQPAVMENSAFLIDLPCRPGREPADRAETSFGKELVHFLRAQEAPRNVIDGVLKFDFSATEHLAFVHSIPGSHRDCDPHHTGLPGLESAIRELKLNNVDKLELDYTTSSLGSLTQWFLQRVYLAASGLRPSEKAPPNFLSHIRVYFPTAETVRNSTGGADCGGIITLLRALYNSSTFVKKCLRDCKSTRPGVLSHNKMLLARGLRKDGSSFAWAYVGSANLTESAWGSQKLLKNGKEGVLSIKNWECGVVVPVPEEKLKRLRLGEGEVPDMNVFEGTVEVPFEYPGEEYRGREAWFYRD</sequence>
<evidence type="ECO:0000256" key="4">
    <source>
        <dbReference type="ARBA" id="ARBA00022989"/>
    </source>
</evidence>
<name>A0A6G1J9C7_9PLEO</name>
<dbReference type="Pfam" id="PF25129">
    <property type="entry name" value="Pyr4-TMTC"/>
    <property type="match status" value="1"/>
</dbReference>
<feature type="transmembrane region" description="Helical" evidence="9">
    <location>
        <begin position="221"/>
        <end position="242"/>
    </location>
</feature>
<evidence type="ECO:0000256" key="7">
    <source>
        <dbReference type="PIRSR" id="PIRSR610347-2"/>
    </source>
</evidence>
<dbReference type="GO" id="GO:0005634">
    <property type="term" value="C:nucleus"/>
    <property type="evidence" value="ECO:0007669"/>
    <property type="project" value="InterPro"/>
</dbReference>
<comment type="similarity">
    <text evidence="2">Belongs to the paxB family.</text>
</comment>
<dbReference type="Gene3D" id="3.30.870.10">
    <property type="entry name" value="Endonuclease Chain A"/>
    <property type="match status" value="2"/>
</dbReference>
<dbReference type="InterPro" id="IPR010347">
    <property type="entry name" value="Tdp1"/>
</dbReference>
<feature type="transmembrane region" description="Helical" evidence="9">
    <location>
        <begin position="189"/>
        <end position="209"/>
    </location>
</feature>
<dbReference type="GO" id="GO:0006281">
    <property type="term" value="P:DNA repair"/>
    <property type="evidence" value="ECO:0007669"/>
    <property type="project" value="InterPro"/>
</dbReference>
<dbReference type="OrthoDB" id="47785at2759"/>
<keyword evidence="11" id="KW-1185">Reference proteome</keyword>
<evidence type="ECO:0000256" key="3">
    <source>
        <dbReference type="ARBA" id="ARBA00022692"/>
    </source>
</evidence>
<evidence type="ECO:0000313" key="10">
    <source>
        <dbReference type="EMBL" id="KAF2686821.1"/>
    </source>
</evidence>
<dbReference type="AlphaFoldDB" id="A0A6G1J9C7"/>
<accession>A0A6G1J9C7</accession>
<feature type="binding site" evidence="7">
    <location>
        <position position="735"/>
    </location>
    <ligand>
        <name>substrate</name>
    </ligand>
</feature>
<dbReference type="PANTHER" id="PTHR12415:SF4">
    <property type="entry name" value="TYROSYL-DNA PHOSPHODIESTERASE DOMAIN-CONTAINING PROTEIN"/>
    <property type="match status" value="1"/>
</dbReference>
<protein>
    <submittedName>
        <fullName evidence="10">Phospholipase D/nuclease</fullName>
    </submittedName>
</protein>
<reference evidence="10" key="1">
    <citation type="journal article" date="2020" name="Stud. Mycol.">
        <title>101 Dothideomycetes genomes: a test case for predicting lifestyles and emergence of pathogens.</title>
        <authorList>
            <person name="Haridas S."/>
            <person name="Albert R."/>
            <person name="Binder M."/>
            <person name="Bloem J."/>
            <person name="Labutti K."/>
            <person name="Salamov A."/>
            <person name="Andreopoulos B."/>
            <person name="Baker S."/>
            <person name="Barry K."/>
            <person name="Bills G."/>
            <person name="Bluhm B."/>
            <person name="Cannon C."/>
            <person name="Castanera R."/>
            <person name="Culley D."/>
            <person name="Daum C."/>
            <person name="Ezra D."/>
            <person name="Gonzalez J."/>
            <person name="Henrissat B."/>
            <person name="Kuo A."/>
            <person name="Liang C."/>
            <person name="Lipzen A."/>
            <person name="Lutzoni F."/>
            <person name="Magnuson J."/>
            <person name="Mondo S."/>
            <person name="Nolan M."/>
            <person name="Ohm R."/>
            <person name="Pangilinan J."/>
            <person name="Park H.-J."/>
            <person name="Ramirez L."/>
            <person name="Alfaro M."/>
            <person name="Sun H."/>
            <person name="Tritt A."/>
            <person name="Yoshinaga Y."/>
            <person name="Zwiers L.-H."/>
            <person name="Turgeon B."/>
            <person name="Goodwin S."/>
            <person name="Spatafora J."/>
            <person name="Crous P."/>
            <person name="Grigoriev I."/>
        </authorList>
    </citation>
    <scope>NUCLEOTIDE SEQUENCE</scope>
    <source>
        <strain evidence="10">CBS 122367</strain>
    </source>
</reference>
<dbReference type="Gene3D" id="6.10.140.100">
    <property type="match status" value="1"/>
</dbReference>
<evidence type="ECO:0000256" key="2">
    <source>
        <dbReference type="ARBA" id="ARBA00006757"/>
    </source>
</evidence>
<dbReference type="GO" id="GO:0017005">
    <property type="term" value="F:3'-tyrosyl-DNA phosphodiesterase activity"/>
    <property type="evidence" value="ECO:0007669"/>
    <property type="project" value="TreeGrafter"/>
</dbReference>
<dbReference type="Pfam" id="PF02809">
    <property type="entry name" value="UIM"/>
    <property type="match status" value="2"/>
</dbReference>